<dbReference type="InterPro" id="IPR021321">
    <property type="entry name" value="DUF2922"/>
</dbReference>
<evidence type="ECO:0000313" key="1">
    <source>
        <dbReference type="EMBL" id="SUI99238.1"/>
    </source>
</evidence>
<organism evidence="1 2">
    <name type="scientific">Sporosarcina pasteurii</name>
    <name type="common">Bacillus pasteurii</name>
    <dbReference type="NCBI Taxonomy" id="1474"/>
    <lineage>
        <taxon>Bacteria</taxon>
        <taxon>Bacillati</taxon>
        <taxon>Bacillota</taxon>
        <taxon>Bacilli</taxon>
        <taxon>Bacillales</taxon>
        <taxon>Caryophanaceae</taxon>
        <taxon>Sporosarcina</taxon>
    </lineage>
</organism>
<gene>
    <name evidence="1" type="ORF">NCTC4822_00529</name>
</gene>
<dbReference type="AlphaFoldDB" id="A0A380BER2"/>
<keyword evidence="2" id="KW-1185">Reference proteome</keyword>
<accession>A0A380BER2</accession>
<dbReference type="RefSeq" id="WP_115360014.1">
    <property type="nucleotide sequence ID" value="NZ_CP038012.1"/>
</dbReference>
<dbReference type="Proteomes" id="UP000254519">
    <property type="component" value="Unassembled WGS sequence"/>
</dbReference>
<dbReference type="Pfam" id="PF11148">
    <property type="entry name" value="DUF2922"/>
    <property type="match status" value="1"/>
</dbReference>
<name>A0A380BER2_SPOPA</name>
<proteinExistence type="predicted"/>
<dbReference type="EMBL" id="UGYZ01000002">
    <property type="protein sequence ID" value="SUI99238.1"/>
    <property type="molecule type" value="Genomic_DNA"/>
</dbReference>
<dbReference type="OrthoDB" id="2454247at2"/>
<sequence>MAKTLQLIFNTENGKSVTLTVDEPRADLTAPEVEAAMQAIIASSVFEVNDYPLESIKSARVVERDVTDLLSE</sequence>
<reference evidence="1 2" key="1">
    <citation type="submission" date="2018-06" db="EMBL/GenBank/DDBJ databases">
        <authorList>
            <consortium name="Pathogen Informatics"/>
            <person name="Doyle S."/>
        </authorList>
    </citation>
    <scope>NUCLEOTIDE SEQUENCE [LARGE SCALE GENOMIC DNA]</scope>
    <source>
        <strain evidence="2">ATCC 11859 / DSM 33 / NCIB 8841 / NCTC 4822</strain>
    </source>
</reference>
<evidence type="ECO:0000313" key="2">
    <source>
        <dbReference type="Proteomes" id="UP000254519"/>
    </source>
</evidence>
<protein>
    <submittedName>
        <fullName evidence="1">Protein of uncharacterized function (DUF2922)</fullName>
    </submittedName>
</protein>